<organism evidence="7 8">
    <name type="scientific">Thioalbus denitrificans</name>
    <dbReference type="NCBI Taxonomy" id="547122"/>
    <lineage>
        <taxon>Bacteria</taxon>
        <taxon>Pseudomonadati</taxon>
        <taxon>Pseudomonadota</taxon>
        <taxon>Gammaproteobacteria</taxon>
        <taxon>Chromatiales</taxon>
        <taxon>Ectothiorhodospiraceae</taxon>
        <taxon>Thioalbus</taxon>
    </lineage>
</organism>
<dbReference type="GO" id="GO:0016020">
    <property type="term" value="C:membrane"/>
    <property type="evidence" value="ECO:0007669"/>
    <property type="project" value="UniProtKB-SubCell"/>
</dbReference>
<dbReference type="GO" id="GO:0016765">
    <property type="term" value="F:transferase activity, transferring alkyl or aryl (other than methyl) groups"/>
    <property type="evidence" value="ECO:0007669"/>
    <property type="project" value="InterPro"/>
</dbReference>
<dbReference type="InterPro" id="IPR036412">
    <property type="entry name" value="HAD-like_sf"/>
</dbReference>
<dbReference type="InterPro" id="IPR044878">
    <property type="entry name" value="UbiA_sf"/>
</dbReference>
<feature type="transmembrane region" description="Helical" evidence="6">
    <location>
        <begin position="276"/>
        <end position="296"/>
    </location>
</feature>
<dbReference type="EMBL" id="QPJY01000002">
    <property type="protein sequence ID" value="RCX32291.1"/>
    <property type="molecule type" value="Genomic_DNA"/>
</dbReference>
<evidence type="ECO:0000256" key="2">
    <source>
        <dbReference type="ARBA" id="ARBA00022475"/>
    </source>
</evidence>
<dbReference type="AlphaFoldDB" id="A0A369CFG1"/>
<proteinExistence type="predicted"/>
<dbReference type="CDD" id="cd13963">
    <property type="entry name" value="PT_UbiA_2"/>
    <property type="match status" value="1"/>
</dbReference>
<comment type="subcellular location">
    <subcellularLocation>
        <location evidence="1">Membrane</location>
        <topology evidence="1">Multi-pass membrane protein</topology>
    </subcellularLocation>
</comment>
<dbReference type="PANTHER" id="PTHR42723">
    <property type="entry name" value="CHLOROPHYLL SYNTHASE"/>
    <property type="match status" value="1"/>
</dbReference>
<dbReference type="SUPFAM" id="SSF56784">
    <property type="entry name" value="HAD-like"/>
    <property type="match status" value="1"/>
</dbReference>
<dbReference type="RefSeq" id="WP_114279094.1">
    <property type="nucleotide sequence ID" value="NZ_QPJY01000002.1"/>
</dbReference>
<dbReference type="Gene3D" id="3.40.50.1000">
    <property type="entry name" value="HAD superfamily/HAD-like"/>
    <property type="match status" value="1"/>
</dbReference>
<keyword evidence="8" id="KW-1185">Reference proteome</keyword>
<dbReference type="NCBIfam" id="NF006088">
    <property type="entry name" value="PRK08238.1"/>
    <property type="match status" value="1"/>
</dbReference>
<reference evidence="7 8" key="1">
    <citation type="submission" date="2018-07" db="EMBL/GenBank/DDBJ databases">
        <title>Genomic Encyclopedia of Type Strains, Phase IV (KMG-IV): sequencing the most valuable type-strain genomes for metagenomic binning, comparative biology and taxonomic classification.</title>
        <authorList>
            <person name="Goeker M."/>
        </authorList>
    </citation>
    <scope>NUCLEOTIDE SEQUENCE [LARGE SCALE GENOMIC DNA]</scope>
    <source>
        <strain evidence="7 8">DSM 26407</strain>
    </source>
</reference>
<feature type="transmembrane region" description="Helical" evidence="6">
    <location>
        <begin position="469"/>
        <end position="484"/>
    </location>
</feature>
<dbReference type="OrthoDB" id="9803632at2"/>
<name>A0A369CFG1_9GAMM</name>
<accession>A0A369CFG1</accession>
<dbReference type="Proteomes" id="UP000252707">
    <property type="component" value="Unassembled WGS sequence"/>
</dbReference>
<dbReference type="Pfam" id="PF01040">
    <property type="entry name" value="UbiA"/>
    <property type="match status" value="1"/>
</dbReference>
<feature type="transmembrane region" description="Helical" evidence="6">
    <location>
        <begin position="352"/>
        <end position="369"/>
    </location>
</feature>
<dbReference type="Gene3D" id="1.10.357.140">
    <property type="entry name" value="UbiA prenyltransferase"/>
    <property type="match status" value="1"/>
</dbReference>
<keyword evidence="7" id="KW-0808">Transferase</keyword>
<evidence type="ECO:0000256" key="6">
    <source>
        <dbReference type="SAM" id="Phobius"/>
    </source>
</evidence>
<evidence type="ECO:0000313" key="7">
    <source>
        <dbReference type="EMBL" id="RCX32291.1"/>
    </source>
</evidence>
<keyword evidence="5 6" id="KW-0472">Membrane</keyword>
<protein>
    <submittedName>
        <fullName evidence="7">4-hydroxybenzoate polyprenyltransferase</fullName>
    </submittedName>
</protein>
<dbReference type="InterPro" id="IPR023214">
    <property type="entry name" value="HAD_sf"/>
</dbReference>
<evidence type="ECO:0000313" key="8">
    <source>
        <dbReference type="Proteomes" id="UP000252707"/>
    </source>
</evidence>
<gene>
    <name evidence="7" type="ORF">DFQ59_102653</name>
</gene>
<evidence type="ECO:0000256" key="4">
    <source>
        <dbReference type="ARBA" id="ARBA00022989"/>
    </source>
</evidence>
<feature type="transmembrane region" description="Helical" evidence="6">
    <location>
        <begin position="432"/>
        <end position="449"/>
    </location>
</feature>
<evidence type="ECO:0000256" key="3">
    <source>
        <dbReference type="ARBA" id="ARBA00022692"/>
    </source>
</evidence>
<feature type="transmembrane region" description="Helical" evidence="6">
    <location>
        <begin position="302"/>
        <end position="319"/>
    </location>
</feature>
<evidence type="ECO:0000256" key="5">
    <source>
        <dbReference type="ARBA" id="ARBA00023136"/>
    </source>
</evidence>
<comment type="caution">
    <text evidence="7">The sequence shown here is derived from an EMBL/GenBank/DDBJ whole genome shotgun (WGS) entry which is preliminary data.</text>
</comment>
<feature type="transmembrane region" description="Helical" evidence="6">
    <location>
        <begin position="230"/>
        <end position="255"/>
    </location>
</feature>
<keyword evidence="4 6" id="KW-1133">Transmembrane helix</keyword>
<evidence type="ECO:0000256" key="1">
    <source>
        <dbReference type="ARBA" id="ARBA00004141"/>
    </source>
</evidence>
<dbReference type="PANTHER" id="PTHR42723:SF1">
    <property type="entry name" value="CHLOROPHYLL SYNTHASE, CHLOROPLASTIC"/>
    <property type="match status" value="1"/>
</dbReference>
<feature type="transmembrane region" description="Helical" evidence="6">
    <location>
        <begin position="326"/>
        <end position="346"/>
    </location>
</feature>
<dbReference type="InterPro" id="IPR050475">
    <property type="entry name" value="Prenyltransferase_related"/>
</dbReference>
<dbReference type="InterPro" id="IPR000537">
    <property type="entry name" value="UbiA_prenyltransferase"/>
</dbReference>
<feature type="transmembrane region" description="Helical" evidence="6">
    <location>
        <begin position="398"/>
        <end position="420"/>
    </location>
</feature>
<dbReference type="Pfam" id="PF12710">
    <property type="entry name" value="HAD"/>
    <property type="match status" value="1"/>
</dbReference>
<keyword evidence="3 6" id="KW-0812">Transmembrane</keyword>
<keyword evidence="2" id="KW-1003">Cell membrane</keyword>
<sequence length="485" mass="53470">METGHVPDSHDPGAQAVPLVVDLDGTLVRTNLLLESVFMLARQHPARILQLPLWLARGRAHFKQQLAKVVLPDAHTLPYHPGLIALLEAQREGGRPLVLATGADERVARAVAAEIDIFTEVLASDGHTNLSGGNKREKLVALYGERGFDYAGNSYRDLPVWRSARRALLVRPVPGLAAAAARTTPIERIFEDGVHHPRAYLQALRPHHWLKNLLILAPLAASHKFYDGHLLGLVLLAFAAFTLCASAVYLFNDLLDLPADRHHPHKRERPLASGRLPLGHALALIPLLLAGAVLIGLWLPPLFLAVLGLYITLTLAYSLGLKDVAILDVLILAAGYTLRVLAGAVAAGIPPSPWLLAFCVFIFFSLALVKRYAELMAMRAVEGRRAHARGYLLEDSELIAALGVASGYLSVLVLALYITSDLAHSLYRHYELIWLVCVLLLYWVSHMWLQAHRRRMHDDPLIFAGRDRLSRVLVLLMLLLLVLAI</sequence>